<evidence type="ECO:0000313" key="9">
    <source>
        <dbReference type="Proteomes" id="UP000825886"/>
    </source>
</evidence>
<feature type="transmembrane region" description="Helical" evidence="7">
    <location>
        <begin position="43"/>
        <end position="66"/>
    </location>
</feature>
<keyword evidence="3 7" id="KW-0812">Transmembrane</keyword>
<feature type="transmembrane region" description="Helical" evidence="7">
    <location>
        <begin position="111"/>
        <end position="129"/>
    </location>
</feature>
<feature type="transmembrane region" description="Helical" evidence="7">
    <location>
        <begin position="12"/>
        <end position="31"/>
    </location>
</feature>
<feature type="transmembrane region" description="Helical" evidence="7">
    <location>
        <begin position="141"/>
        <end position="163"/>
    </location>
</feature>
<dbReference type="PANTHER" id="PTHR30250:SF11">
    <property type="entry name" value="O-ANTIGEN TRANSPORTER-RELATED"/>
    <property type="match status" value="1"/>
</dbReference>
<organism evidence="8 9">
    <name type="scientific">Symbiopectobacterium purcellii</name>
    <dbReference type="NCBI Taxonomy" id="2871826"/>
    <lineage>
        <taxon>Bacteria</taxon>
        <taxon>Pseudomonadati</taxon>
        <taxon>Pseudomonadota</taxon>
        <taxon>Gammaproteobacteria</taxon>
        <taxon>Enterobacterales</taxon>
        <taxon>Enterobacteriaceae</taxon>
    </lineage>
</organism>
<evidence type="ECO:0000256" key="2">
    <source>
        <dbReference type="ARBA" id="ARBA00022475"/>
    </source>
</evidence>
<evidence type="ECO:0000256" key="5">
    <source>
        <dbReference type="ARBA" id="ARBA00023136"/>
    </source>
</evidence>
<dbReference type="EMBL" id="CP081864">
    <property type="protein sequence ID" value="QZN97072.1"/>
    <property type="molecule type" value="Genomic_DNA"/>
</dbReference>
<evidence type="ECO:0000256" key="6">
    <source>
        <dbReference type="ARBA" id="ARBA00049738"/>
    </source>
</evidence>
<feature type="transmembrane region" description="Helical" evidence="7">
    <location>
        <begin position="350"/>
        <end position="373"/>
    </location>
</feature>
<feature type="transmembrane region" description="Helical" evidence="7">
    <location>
        <begin position="87"/>
        <end position="105"/>
    </location>
</feature>
<feature type="transmembrane region" description="Helical" evidence="7">
    <location>
        <begin position="211"/>
        <end position="228"/>
    </location>
</feature>
<evidence type="ECO:0000256" key="3">
    <source>
        <dbReference type="ARBA" id="ARBA00022692"/>
    </source>
</evidence>
<sequence>MNKKSIIKNIISFGIVDFIGVAIPIITMPILTRSIGLELYGVYLLFTTILTFGFTVIDYVVHYVGVRSVAKTSENKKKTILKYINFQQIRLILLMVYILCVAAYCSIYQRAYFYLFVGNGAIYLLGYFFSSPWFFQAINKVSLLAISSLISRLCSLVFILFFIKNESDFFVLFYVSSVPVLIAGLGMRYLLFCNYGIGIMGRFKLHTILSYFKNGYGVFIGILAPNFYNAIPVMYLAGVSNQQEFAKFAIAMRVCGLIYIIQNVYSKAIYPFLSRSKINYVKTLLLVNGFFSCSVAIFLALFGQNILEFILNIDYSDGGFYLNTLLISMIFVGAANSYSQGFFLPRGFDYIFRDVSVIVSSISGISCFFLIYLYGVIGAVGGIFFARLLFFIFYGFNYFKLTNRFI</sequence>
<feature type="transmembrane region" description="Helical" evidence="7">
    <location>
        <begin position="319"/>
        <end position="338"/>
    </location>
</feature>
<protein>
    <recommendedName>
        <fullName evidence="6">Putative O-antigen transporter</fullName>
    </recommendedName>
</protein>
<accession>A0ABX9APH2</accession>
<evidence type="ECO:0000256" key="4">
    <source>
        <dbReference type="ARBA" id="ARBA00022989"/>
    </source>
</evidence>
<feature type="transmembrane region" description="Helical" evidence="7">
    <location>
        <begin position="169"/>
        <end position="191"/>
    </location>
</feature>
<evidence type="ECO:0000313" key="8">
    <source>
        <dbReference type="EMBL" id="QZN97072.1"/>
    </source>
</evidence>
<keyword evidence="9" id="KW-1185">Reference proteome</keyword>
<dbReference type="Proteomes" id="UP000825886">
    <property type="component" value="Chromosome"/>
</dbReference>
<dbReference type="InterPro" id="IPR002797">
    <property type="entry name" value="Polysacc_synth"/>
</dbReference>
<dbReference type="Pfam" id="PF01943">
    <property type="entry name" value="Polysacc_synt"/>
    <property type="match status" value="1"/>
</dbReference>
<gene>
    <name evidence="8" type="ORF">K6K13_06765</name>
</gene>
<feature type="transmembrane region" description="Helical" evidence="7">
    <location>
        <begin position="379"/>
        <end position="399"/>
    </location>
</feature>
<proteinExistence type="predicted"/>
<dbReference type="InterPro" id="IPR050833">
    <property type="entry name" value="Poly_Biosynth_Transport"/>
</dbReference>
<comment type="subcellular location">
    <subcellularLocation>
        <location evidence="1">Cell membrane</location>
        <topology evidence="1">Multi-pass membrane protein</topology>
    </subcellularLocation>
</comment>
<keyword evidence="2" id="KW-1003">Cell membrane</keyword>
<keyword evidence="4 7" id="KW-1133">Transmembrane helix</keyword>
<keyword evidence="5 7" id="KW-0472">Membrane</keyword>
<dbReference type="PANTHER" id="PTHR30250">
    <property type="entry name" value="PST FAMILY PREDICTED COLANIC ACID TRANSPORTER"/>
    <property type="match status" value="1"/>
</dbReference>
<reference evidence="8 9" key="1">
    <citation type="submission" date="2021-08" db="EMBL/GenBank/DDBJ databases">
        <title>Culture and genomic analysis of Symbiopectobacterium purcellii sp. nov. gen. nov., isolated from the leafhopper Empoasca decipiens.</title>
        <authorList>
            <person name="Nadal-Jimenez P."/>
            <person name="Siozios S."/>
            <person name="Halliday N."/>
            <person name="Camara M."/>
            <person name="Hurst G.D.D."/>
        </authorList>
    </citation>
    <scope>NUCLEOTIDE SEQUENCE [LARGE SCALE GENOMIC DNA]</scope>
    <source>
        <strain evidence="8 9">SyEd1</strain>
    </source>
</reference>
<name>A0ABX9APH2_9ENTR</name>
<feature type="transmembrane region" description="Helical" evidence="7">
    <location>
        <begin position="285"/>
        <end position="307"/>
    </location>
</feature>
<evidence type="ECO:0000256" key="1">
    <source>
        <dbReference type="ARBA" id="ARBA00004651"/>
    </source>
</evidence>
<dbReference type="RefSeq" id="WP_222160081.1">
    <property type="nucleotide sequence ID" value="NZ_CP081864.1"/>
</dbReference>
<evidence type="ECO:0000256" key="7">
    <source>
        <dbReference type="SAM" id="Phobius"/>
    </source>
</evidence>